<organism evidence="1">
    <name type="scientific">Micrurus lemniscatus lemniscatus</name>
    <dbReference type="NCBI Taxonomy" id="129467"/>
    <lineage>
        <taxon>Eukaryota</taxon>
        <taxon>Metazoa</taxon>
        <taxon>Chordata</taxon>
        <taxon>Craniata</taxon>
        <taxon>Vertebrata</taxon>
        <taxon>Euteleostomi</taxon>
        <taxon>Lepidosauria</taxon>
        <taxon>Squamata</taxon>
        <taxon>Bifurcata</taxon>
        <taxon>Unidentata</taxon>
        <taxon>Episquamata</taxon>
        <taxon>Toxicofera</taxon>
        <taxon>Serpentes</taxon>
        <taxon>Colubroidea</taxon>
        <taxon>Elapidae</taxon>
        <taxon>Elapinae</taxon>
        <taxon>Micrurus</taxon>
    </lineage>
</organism>
<accession>A0A2D4JFW2</accession>
<reference evidence="1" key="1">
    <citation type="submission" date="2017-07" db="EMBL/GenBank/DDBJ databases">
        <authorList>
            <person name="Mikheyev A."/>
            <person name="Grau M."/>
        </authorList>
    </citation>
    <scope>NUCLEOTIDE SEQUENCE</scope>
    <source>
        <tissue evidence="1">Venom_gland</tissue>
    </source>
</reference>
<evidence type="ECO:0000313" key="1">
    <source>
        <dbReference type="EMBL" id="LAA95371.1"/>
    </source>
</evidence>
<name>A0A2D4JFW2_MICLE</name>
<protein>
    <submittedName>
        <fullName evidence="1">Uncharacterized protein</fullName>
    </submittedName>
</protein>
<sequence length="101" mass="11710">MVAVIDFFSKWALIYYITCSKIQGIYYMDISSDTRISNLLILLICFRESPRTLEANFKEIKNLHGNVNFFIFASLMGNLSEHPVLSSSNMMLHHLVHLLRL</sequence>
<dbReference type="AlphaFoldDB" id="A0A2D4JFW2"/>
<reference evidence="1" key="2">
    <citation type="submission" date="2017-11" db="EMBL/GenBank/DDBJ databases">
        <title>Coralsnake Venomics: Analyses of Venom Gland Transcriptomes and Proteomes of Six Brazilian Taxa.</title>
        <authorList>
            <person name="Aird S.D."/>
            <person name="Jorge da Silva N."/>
            <person name="Qiu L."/>
            <person name="Villar-Briones A."/>
            <person name="Aparecida-Saddi V."/>
            <person name="Campos-Telles M.P."/>
            <person name="Grau M."/>
            <person name="Mikheyev A.S."/>
        </authorList>
    </citation>
    <scope>NUCLEOTIDE SEQUENCE</scope>
    <source>
        <tissue evidence="1">Venom_gland</tissue>
    </source>
</reference>
<proteinExistence type="predicted"/>
<dbReference type="EMBL" id="IACK01187059">
    <property type="protein sequence ID" value="LAA95371.1"/>
    <property type="molecule type" value="Transcribed_RNA"/>
</dbReference>